<comment type="catalytic activity">
    <reaction evidence="1">
        <text>S-ubiquitinyl-[E2 ubiquitin-conjugating enzyme]-L-cysteine + [acceptor protein]-L-lysine = [E2 ubiquitin-conjugating enzyme]-L-cysteine + N(6)-ubiquitinyl-[acceptor protein]-L-lysine.</text>
        <dbReference type="EC" id="2.3.2.27"/>
    </reaction>
</comment>
<dbReference type="PANTHER" id="PTHR45977:SF4">
    <property type="entry name" value="RING-TYPE DOMAIN-CONTAINING PROTEIN"/>
    <property type="match status" value="1"/>
</dbReference>
<dbReference type="CDD" id="cd16454">
    <property type="entry name" value="RING-H2_PA-TM-RING"/>
    <property type="match status" value="1"/>
</dbReference>
<dbReference type="GO" id="GO:0016020">
    <property type="term" value="C:membrane"/>
    <property type="evidence" value="ECO:0007669"/>
    <property type="project" value="UniProtKB-SubCell"/>
</dbReference>
<evidence type="ECO:0000313" key="16">
    <source>
        <dbReference type="EMBL" id="RWQ91214.1"/>
    </source>
</evidence>
<feature type="region of interest" description="Disordered" evidence="13">
    <location>
        <begin position="125"/>
        <end position="148"/>
    </location>
</feature>
<evidence type="ECO:0000256" key="3">
    <source>
        <dbReference type="ARBA" id="ARBA00012483"/>
    </source>
</evidence>
<keyword evidence="9" id="KW-0862">Zinc</keyword>
<evidence type="ECO:0000256" key="5">
    <source>
        <dbReference type="ARBA" id="ARBA00022692"/>
    </source>
</evidence>
<dbReference type="AlphaFoldDB" id="A0A443HHC2"/>
<keyword evidence="11 14" id="KW-0472">Membrane</keyword>
<evidence type="ECO:0000256" key="6">
    <source>
        <dbReference type="ARBA" id="ARBA00022723"/>
    </source>
</evidence>
<accession>A0A443HHC2</accession>
<name>A0A443HHC2_BYSSP</name>
<dbReference type="SUPFAM" id="SSF57850">
    <property type="entry name" value="RING/U-box"/>
    <property type="match status" value="1"/>
</dbReference>
<comment type="subcellular location">
    <subcellularLocation>
        <location evidence="2">Membrane</location>
        <topology evidence="2">Multi-pass membrane protein</topology>
    </subcellularLocation>
</comment>
<keyword evidence="5 14" id="KW-0812">Transmembrane</keyword>
<keyword evidence="6" id="KW-0479">Metal-binding</keyword>
<evidence type="ECO:0000256" key="1">
    <source>
        <dbReference type="ARBA" id="ARBA00000900"/>
    </source>
</evidence>
<feature type="domain" description="RING-type" evidence="15">
    <location>
        <begin position="179"/>
        <end position="221"/>
    </location>
</feature>
<dbReference type="EC" id="2.3.2.27" evidence="3"/>
<dbReference type="GO" id="GO:0006511">
    <property type="term" value="P:ubiquitin-dependent protein catabolic process"/>
    <property type="evidence" value="ECO:0007669"/>
    <property type="project" value="TreeGrafter"/>
</dbReference>
<protein>
    <recommendedName>
        <fullName evidence="3">RING-type E3 ubiquitin transferase</fullName>
        <ecNumber evidence="3">2.3.2.27</ecNumber>
    </recommendedName>
</protein>
<dbReference type="GO" id="GO:0016567">
    <property type="term" value="P:protein ubiquitination"/>
    <property type="evidence" value="ECO:0007669"/>
    <property type="project" value="TreeGrafter"/>
</dbReference>
<evidence type="ECO:0000256" key="7">
    <source>
        <dbReference type="ARBA" id="ARBA00022771"/>
    </source>
</evidence>
<dbReference type="Proteomes" id="UP000283841">
    <property type="component" value="Unassembled WGS sequence"/>
</dbReference>
<sequence>MIHQTQEQKAMVGPYVAVLVTSVIRRSPTPDSLSGSDTTSRNKFSYIAPVIVISVGLTAILLLNIYFRRRSSQRVTPVNTLPANQQQSRETNTAKALLDTFPIVKFRGPHDSSLEMGDLAAVSRESRELRAPANQGPQPWETSEQNTTVDERDLAQVHRKTSNVSPTLTLAYATANVACSICTENFTDGQNVRMLPCGHQFHPRCIDPWLLNRSYTCSMCRIDLSRSDLV</sequence>
<evidence type="ECO:0000256" key="8">
    <source>
        <dbReference type="ARBA" id="ARBA00022786"/>
    </source>
</evidence>
<keyword evidence="10 14" id="KW-1133">Transmembrane helix</keyword>
<dbReference type="EMBL" id="RCNU01000025">
    <property type="protein sequence ID" value="RWQ91214.1"/>
    <property type="molecule type" value="Genomic_DNA"/>
</dbReference>
<evidence type="ECO:0000256" key="13">
    <source>
        <dbReference type="SAM" id="MobiDB-lite"/>
    </source>
</evidence>
<evidence type="ECO:0000256" key="9">
    <source>
        <dbReference type="ARBA" id="ARBA00022833"/>
    </source>
</evidence>
<organism evidence="16 17">
    <name type="scientific">Byssochlamys spectabilis</name>
    <name type="common">Paecilomyces variotii</name>
    <dbReference type="NCBI Taxonomy" id="264951"/>
    <lineage>
        <taxon>Eukaryota</taxon>
        <taxon>Fungi</taxon>
        <taxon>Dikarya</taxon>
        <taxon>Ascomycota</taxon>
        <taxon>Pezizomycotina</taxon>
        <taxon>Eurotiomycetes</taxon>
        <taxon>Eurotiomycetidae</taxon>
        <taxon>Eurotiales</taxon>
        <taxon>Thermoascaceae</taxon>
        <taxon>Paecilomyces</taxon>
    </lineage>
</organism>
<dbReference type="PANTHER" id="PTHR45977">
    <property type="entry name" value="TARGET OF ERK KINASE MPK-1"/>
    <property type="match status" value="1"/>
</dbReference>
<feature type="transmembrane region" description="Helical" evidence="14">
    <location>
        <begin position="46"/>
        <end position="67"/>
    </location>
</feature>
<evidence type="ECO:0000313" key="17">
    <source>
        <dbReference type="Proteomes" id="UP000283841"/>
    </source>
</evidence>
<keyword evidence="17" id="KW-1185">Reference proteome</keyword>
<dbReference type="GO" id="GO:0061630">
    <property type="term" value="F:ubiquitin protein ligase activity"/>
    <property type="evidence" value="ECO:0007669"/>
    <property type="project" value="UniProtKB-EC"/>
</dbReference>
<dbReference type="InterPro" id="IPR001841">
    <property type="entry name" value="Znf_RING"/>
</dbReference>
<evidence type="ECO:0000256" key="12">
    <source>
        <dbReference type="PROSITE-ProRule" id="PRU00175"/>
    </source>
</evidence>
<dbReference type="PROSITE" id="PS50089">
    <property type="entry name" value="ZF_RING_2"/>
    <property type="match status" value="1"/>
</dbReference>
<dbReference type="InterPro" id="IPR013083">
    <property type="entry name" value="Znf_RING/FYVE/PHD"/>
</dbReference>
<evidence type="ECO:0000256" key="11">
    <source>
        <dbReference type="ARBA" id="ARBA00023136"/>
    </source>
</evidence>
<dbReference type="Pfam" id="PF13639">
    <property type="entry name" value="zf-RING_2"/>
    <property type="match status" value="1"/>
</dbReference>
<dbReference type="Gene3D" id="3.30.40.10">
    <property type="entry name" value="Zinc/RING finger domain, C3HC4 (zinc finger)"/>
    <property type="match status" value="1"/>
</dbReference>
<evidence type="ECO:0000259" key="15">
    <source>
        <dbReference type="PROSITE" id="PS50089"/>
    </source>
</evidence>
<feature type="compositionally biased region" description="Polar residues" evidence="13">
    <location>
        <begin position="135"/>
        <end position="148"/>
    </location>
</feature>
<dbReference type="RefSeq" id="XP_028480859.1">
    <property type="nucleotide sequence ID" value="XM_028631727.1"/>
</dbReference>
<evidence type="ECO:0000256" key="10">
    <source>
        <dbReference type="ARBA" id="ARBA00022989"/>
    </source>
</evidence>
<comment type="caution">
    <text evidence="16">The sequence shown here is derived from an EMBL/GenBank/DDBJ whole genome shotgun (WGS) entry which is preliminary data.</text>
</comment>
<evidence type="ECO:0000256" key="4">
    <source>
        <dbReference type="ARBA" id="ARBA00022679"/>
    </source>
</evidence>
<reference evidence="16 17" key="1">
    <citation type="journal article" date="2018" name="Front. Microbiol.">
        <title>Genomic and genetic insights into a cosmopolitan fungus, Paecilomyces variotii (Eurotiales).</title>
        <authorList>
            <person name="Urquhart A.S."/>
            <person name="Mondo S.J."/>
            <person name="Makela M.R."/>
            <person name="Hane J.K."/>
            <person name="Wiebenga A."/>
            <person name="He G."/>
            <person name="Mihaltcheva S."/>
            <person name="Pangilinan J."/>
            <person name="Lipzen A."/>
            <person name="Barry K."/>
            <person name="de Vries R.P."/>
            <person name="Grigoriev I.V."/>
            <person name="Idnurm A."/>
        </authorList>
    </citation>
    <scope>NUCLEOTIDE SEQUENCE [LARGE SCALE GENOMIC DNA]</scope>
    <source>
        <strain evidence="16 17">CBS 101075</strain>
    </source>
</reference>
<gene>
    <name evidence="16" type="ORF">C8Q69DRAFT_483690</name>
</gene>
<proteinExistence type="predicted"/>
<dbReference type="SMART" id="SM00184">
    <property type="entry name" value="RING"/>
    <property type="match status" value="1"/>
</dbReference>
<dbReference type="VEuPathDB" id="FungiDB:C8Q69DRAFT_483690"/>
<dbReference type="GeneID" id="39601004"/>
<keyword evidence="4" id="KW-0808">Transferase</keyword>
<keyword evidence="8" id="KW-0833">Ubl conjugation pathway</keyword>
<keyword evidence="7 12" id="KW-0863">Zinc-finger</keyword>
<dbReference type="GO" id="GO:0008270">
    <property type="term" value="F:zinc ion binding"/>
    <property type="evidence" value="ECO:0007669"/>
    <property type="project" value="UniProtKB-KW"/>
</dbReference>
<dbReference type="STRING" id="264951.A0A443HHC2"/>
<evidence type="ECO:0000256" key="14">
    <source>
        <dbReference type="SAM" id="Phobius"/>
    </source>
</evidence>
<evidence type="ECO:0000256" key="2">
    <source>
        <dbReference type="ARBA" id="ARBA00004141"/>
    </source>
</evidence>